<evidence type="ECO:0000259" key="7">
    <source>
        <dbReference type="Pfam" id="PF16198"/>
    </source>
</evidence>
<dbReference type="CDD" id="cd02573">
    <property type="entry name" value="PseudoU_synth_EcTruB"/>
    <property type="match status" value="1"/>
</dbReference>
<dbReference type="PANTHER" id="PTHR13767:SF2">
    <property type="entry name" value="PSEUDOURIDYLATE SYNTHASE TRUB1"/>
    <property type="match status" value="1"/>
</dbReference>
<keyword evidence="3 5" id="KW-0819">tRNA processing</keyword>
<dbReference type="Proteomes" id="UP000767854">
    <property type="component" value="Unassembled WGS sequence"/>
</dbReference>
<reference evidence="8 9" key="1">
    <citation type="submission" date="2021-01" db="EMBL/GenBank/DDBJ databases">
        <title>Genomic Encyclopedia of Type Strains, Phase IV (KMG-IV): sequencing the most valuable type-strain genomes for metagenomic binning, comparative biology and taxonomic classification.</title>
        <authorList>
            <person name="Goeker M."/>
        </authorList>
    </citation>
    <scope>NUCLEOTIDE SEQUENCE [LARGE SCALE GENOMIC DNA]</scope>
    <source>
        <strain evidence="8 9">DSM 24436</strain>
    </source>
</reference>
<evidence type="ECO:0000313" key="9">
    <source>
        <dbReference type="Proteomes" id="UP000767854"/>
    </source>
</evidence>
<dbReference type="SUPFAM" id="SSF55120">
    <property type="entry name" value="Pseudouridine synthase"/>
    <property type="match status" value="1"/>
</dbReference>
<evidence type="ECO:0000313" key="8">
    <source>
        <dbReference type="EMBL" id="MBM7560632.1"/>
    </source>
</evidence>
<dbReference type="GO" id="GO:0160148">
    <property type="term" value="F:tRNA pseudouridine(55) synthase activity"/>
    <property type="evidence" value="ECO:0007669"/>
    <property type="project" value="UniProtKB-EC"/>
</dbReference>
<dbReference type="InterPro" id="IPR032819">
    <property type="entry name" value="TruB_C"/>
</dbReference>
<dbReference type="HAMAP" id="MF_01080">
    <property type="entry name" value="TruB_bact"/>
    <property type="match status" value="1"/>
</dbReference>
<comment type="similarity">
    <text evidence="2 5">Belongs to the pseudouridine synthase TruB family. Type 1 subfamily.</text>
</comment>
<evidence type="ECO:0000256" key="4">
    <source>
        <dbReference type="ARBA" id="ARBA00023235"/>
    </source>
</evidence>
<dbReference type="NCBIfam" id="TIGR00431">
    <property type="entry name" value="TruB"/>
    <property type="match status" value="1"/>
</dbReference>
<accession>A0ABS2MMK4</accession>
<feature type="domain" description="Pseudouridine synthase II N-terminal" evidence="6">
    <location>
        <begin position="28"/>
        <end position="176"/>
    </location>
</feature>
<dbReference type="Gene3D" id="3.30.2350.10">
    <property type="entry name" value="Pseudouridine synthase"/>
    <property type="match status" value="1"/>
</dbReference>
<sequence>MLSHDFNGILVIHKPQNMTSHDVVAILRKKLKMKKIGHTGTLDPMATGVLPVCIGRATKVVDFLTDGRKGYACKMKLGSSTDTQDQWGTTCKTGSLDHISETTIIDVINSFVGEIDQIPPMYSAVKVGGQKLVDLARQGIEIKRQPRKRIIYSIESIGLDGAYVSFDVFCSKGTYIRTLCNDIGEKLGCYAHMTELKRIYSEPFEIADASSLEHISIETIDQYLKPIDAAVSWMPKLILPDTEDMVQKISNGVKLDLTSYSSSDAVYQRCYIGDSFYGIAMKTHNKLVMKKLIIG</sequence>
<dbReference type="Pfam" id="PF01509">
    <property type="entry name" value="TruB_N"/>
    <property type="match status" value="1"/>
</dbReference>
<dbReference type="InterPro" id="IPR014780">
    <property type="entry name" value="tRNA_psdUridine_synth_TruB"/>
</dbReference>
<dbReference type="InterPro" id="IPR002501">
    <property type="entry name" value="PsdUridine_synth_N"/>
</dbReference>
<feature type="active site" description="Nucleophile" evidence="5">
    <location>
        <position position="43"/>
    </location>
</feature>
<dbReference type="Pfam" id="PF16198">
    <property type="entry name" value="TruB_C_2"/>
    <property type="match status" value="1"/>
</dbReference>
<feature type="domain" description="tRNA pseudouridylate synthase B C-terminal" evidence="7">
    <location>
        <begin position="177"/>
        <end position="231"/>
    </location>
</feature>
<evidence type="ECO:0000259" key="6">
    <source>
        <dbReference type="Pfam" id="PF01509"/>
    </source>
</evidence>
<evidence type="ECO:0000256" key="2">
    <source>
        <dbReference type="ARBA" id="ARBA00005642"/>
    </source>
</evidence>
<evidence type="ECO:0000256" key="1">
    <source>
        <dbReference type="ARBA" id="ARBA00000385"/>
    </source>
</evidence>
<dbReference type="EC" id="5.4.99.25" evidence="5"/>
<organism evidence="8 9">
    <name type="scientific">Fusibacter tunisiensis</name>
    <dbReference type="NCBI Taxonomy" id="1008308"/>
    <lineage>
        <taxon>Bacteria</taxon>
        <taxon>Bacillati</taxon>
        <taxon>Bacillota</taxon>
        <taxon>Clostridia</taxon>
        <taxon>Eubacteriales</taxon>
        <taxon>Eubacteriales Family XII. Incertae Sedis</taxon>
        <taxon>Fusibacter</taxon>
    </lineage>
</organism>
<proteinExistence type="inferred from homology"/>
<evidence type="ECO:0000256" key="3">
    <source>
        <dbReference type="ARBA" id="ARBA00022694"/>
    </source>
</evidence>
<comment type="function">
    <text evidence="5">Responsible for synthesis of pseudouridine from uracil-55 in the psi GC loop of transfer RNAs.</text>
</comment>
<dbReference type="EMBL" id="JAFBDT010000001">
    <property type="protein sequence ID" value="MBM7560632.1"/>
    <property type="molecule type" value="Genomic_DNA"/>
</dbReference>
<dbReference type="PANTHER" id="PTHR13767">
    <property type="entry name" value="TRNA-PSEUDOURIDINE SYNTHASE"/>
    <property type="match status" value="1"/>
</dbReference>
<dbReference type="InterPro" id="IPR020103">
    <property type="entry name" value="PsdUridine_synth_cat_dom_sf"/>
</dbReference>
<comment type="catalytic activity">
    <reaction evidence="1 5">
        <text>uridine(55) in tRNA = pseudouridine(55) in tRNA</text>
        <dbReference type="Rhea" id="RHEA:42532"/>
        <dbReference type="Rhea" id="RHEA-COMP:10101"/>
        <dbReference type="Rhea" id="RHEA-COMP:10102"/>
        <dbReference type="ChEBI" id="CHEBI:65314"/>
        <dbReference type="ChEBI" id="CHEBI:65315"/>
        <dbReference type="EC" id="5.4.99.25"/>
    </reaction>
</comment>
<name>A0ABS2MMK4_9FIRM</name>
<evidence type="ECO:0000256" key="5">
    <source>
        <dbReference type="HAMAP-Rule" id="MF_01080"/>
    </source>
</evidence>
<comment type="caution">
    <text evidence="8">The sequence shown here is derived from an EMBL/GenBank/DDBJ whole genome shotgun (WGS) entry which is preliminary data.</text>
</comment>
<keyword evidence="9" id="KW-1185">Reference proteome</keyword>
<gene>
    <name evidence="5" type="primary">truB</name>
    <name evidence="8" type="ORF">JOC49_000141</name>
</gene>
<keyword evidence="4 5" id="KW-0413">Isomerase</keyword>
<protein>
    <recommendedName>
        <fullName evidence="5">tRNA pseudouridine synthase B</fullName>
        <ecNumber evidence="5">5.4.99.25</ecNumber>
    </recommendedName>
    <alternativeName>
        <fullName evidence="5">tRNA pseudouridine(55) synthase</fullName>
        <shortName evidence="5">Psi55 synthase</shortName>
    </alternativeName>
    <alternativeName>
        <fullName evidence="5">tRNA pseudouridylate synthase</fullName>
    </alternativeName>
    <alternativeName>
        <fullName evidence="5">tRNA-uridine isomerase</fullName>
    </alternativeName>
</protein>
<dbReference type="RefSeq" id="WP_204661179.1">
    <property type="nucleotide sequence ID" value="NZ_JAFBDT010000001.1"/>
</dbReference>